<reference evidence="6 7" key="1">
    <citation type="journal article" date="2017" name="Nat. Microbiol.">
        <title>Natural product diversity associated with the nematode symbionts Photorhabdus and Xenorhabdus.</title>
        <authorList>
            <person name="Tobias N.J."/>
            <person name="Wolff H."/>
            <person name="Djahanschiri B."/>
            <person name="Grundmann F."/>
            <person name="Kronenwerth M."/>
            <person name="Shi Y.M."/>
            <person name="Simonyi S."/>
            <person name="Grun P."/>
            <person name="Shapiro-Ilan D."/>
            <person name="Pidot S.J."/>
            <person name="Stinear T.P."/>
            <person name="Ebersberger I."/>
            <person name="Bode H.B."/>
        </authorList>
    </citation>
    <scope>NUCLEOTIDE SEQUENCE [LARGE SCALE GENOMIC DNA]</scope>
    <source>
        <strain evidence="6 7">DSM 17902</strain>
    </source>
</reference>
<dbReference type="FunFam" id="3.40.190.290:FF:000001">
    <property type="entry name" value="Transcriptional regulator, LysR family"/>
    <property type="match status" value="1"/>
</dbReference>
<dbReference type="FunFam" id="1.10.10.10:FF:000001">
    <property type="entry name" value="LysR family transcriptional regulator"/>
    <property type="match status" value="1"/>
</dbReference>
<dbReference type="OrthoDB" id="9786526at2"/>
<dbReference type="Pfam" id="PF03466">
    <property type="entry name" value="LysR_substrate"/>
    <property type="match status" value="1"/>
</dbReference>
<dbReference type="SUPFAM" id="SSF46785">
    <property type="entry name" value="Winged helix' DNA-binding domain"/>
    <property type="match status" value="1"/>
</dbReference>
<evidence type="ECO:0000256" key="2">
    <source>
        <dbReference type="ARBA" id="ARBA00023015"/>
    </source>
</evidence>
<evidence type="ECO:0000256" key="4">
    <source>
        <dbReference type="ARBA" id="ARBA00023163"/>
    </source>
</evidence>
<dbReference type="PANTHER" id="PTHR30537:SF5">
    <property type="entry name" value="HTH-TYPE TRANSCRIPTIONAL ACTIVATOR TTDR-RELATED"/>
    <property type="match status" value="1"/>
</dbReference>
<evidence type="ECO:0000313" key="6">
    <source>
        <dbReference type="EMBL" id="PHM50778.1"/>
    </source>
</evidence>
<dbReference type="Gene3D" id="3.40.190.290">
    <property type="match status" value="1"/>
</dbReference>
<sequence length="317" mass="36201">MNNLPILQDLRVFLLVAKRASFVAAAEEIGASPAFISKRIAILENILNVTLLHRTTRRVSITEDGERIYEWAQRILNDVHQMLDELSELRQEPQGTIRIVSSFGFGRQFVAPALSALIHAYPQLELRFDVEDRIIDLVTEGIDLDIRVGDDIDNNFIARKLASNHRILCASPAYLARNPMPKSLNDLPSHSCLVIKERDHPFGIWQLQNSTGSQSVKVTGSMSSNHGEIIHQWCLDGHGITLRSYWDVRESIKSGALVHILPEYYQSANIWAVYVTRLAMSARVRVTIEFLERYFQLHYSEQIEVKSDEGLWKNRKL</sequence>
<dbReference type="RefSeq" id="WP_099112620.1">
    <property type="nucleotide sequence ID" value="NZ_CAWNQI010000001.1"/>
</dbReference>
<name>A0A2D0JWS4_9GAMM</name>
<protein>
    <submittedName>
        <fullName evidence="6">LysR family transcriptional regulator</fullName>
    </submittedName>
</protein>
<dbReference type="GO" id="GO:0003700">
    <property type="term" value="F:DNA-binding transcription factor activity"/>
    <property type="evidence" value="ECO:0007669"/>
    <property type="project" value="InterPro"/>
</dbReference>
<dbReference type="InterPro" id="IPR058163">
    <property type="entry name" value="LysR-type_TF_proteobact-type"/>
</dbReference>
<evidence type="ECO:0000313" key="7">
    <source>
        <dbReference type="Proteomes" id="UP000221980"/>
    </source>
</evidence>
<keyword evidence="3" id="KW-0238">DNA-binding</keyword>
<dbReference type="InterPro" id="IPR036388">
    <property type="entry name" value="WH-like_DNA-bd_sf"/>
</dbReference>
<dbReference type="Proteomes" id="UP000221980">
    <property type="component" value="Unassembled WGS sequence"/>
</dbReference>
<dbReference type="SUPFAM" id="SSF53850">
    <property type="entry name" value="Periplasmic binding protein-like II"/>
    <property type="match status" value="1"/>
</dbReference>
<dbReference type="Gene3D" id="1.10.10.10">
    <property type="entry name" value="Winged helix-like DNA-binding domain superfamily/Winged helix DNA-binding domain"/>
    <property type="match status" value="1"/>
</dbReference>
<dbReference type="GO" id="GO:0043565">
    <property type="term" value="F:sequence-specific DNA binding"/>
    <property type="evidence" value="ECO:0007669"/>
    <property type="project" value="TreeGrafter"/>
</dbReference>
<keyword evidence="2" id="KW-0805">Transcription regulation</keyword>
<gene>
    <name evidence="6" type="ORF">Xmir_00182</name>
</gene>
<keyword evidence="7" id="KW-1185">Reference proteome</keyword>
<evidence type="ECO:0000259" key="5">
    <source>
        <dbReference type="PROSITE" id="PS50931"/>
    </source>
</evidence>
<dbReference type="InterPro" id="IPR036390">
    <property type="entry name" value="WH_DNA-bd_sf"/>
</dbReference>
<accession>A0A2D0JWS4</accession>
<dbReference type="InterPro" id="IPR000847">
    <property type="entry name" value="LysR_HTH_N"/>
</dbReference>
<dbReference type="EMBL" id="NITZ01000001">
    <property type="protein sequence ID" value="PHM50778.1"/>
    <property type="molecule type" value="Genomic_DNA"/>
</dbReference>
<dbReference type="AlphaFoldDB" id="A0A2D0JWS4"/>
<comment type="caution">
    <text evidence="6">The sequence shown here is derived from an EMBL/GenBank/DDBJ whole genome shotgun (WGS) entry which is preliminary data.</text>
</comment>
<dbReference type="PANTHER" id="PTHR30537">
    <property type="entry name" value="HTH-TYPE TRANSCRIPTIONAL REGULATOR"/>
    <property type="match status" value="1"/>
</dbReference>
<proteinExistence type="inferred from homology"/>
<comment type="similarity">
    <text evidence="1">Belongs to the LysR transcriptional regulatory family.</text>
</comment>
<organism evidence="6 7">
    <name type="scientific">Xenorhabdus miraniensis</name>
    <dbReference type="NCBI Taxonomy" id="351674"/>
    <lineage>
        <taxon>Bacteria</taxon>
        <taxon>Pseudomonadati</taxon>
        <taxon>Pseudomonadota</taxon>
        <taxon>Gammaproteobacteria</taxon>
        <taxon>Enterobacterales</taxon>
        <taxon>Morganellaceae</taxon>
        <taxon>Xenorhabdus</taxon>
    </lineage>
</organism>
<evidence type="ECO:0000256" key="3">
    <source>
        <dbReference type="ARBA" id="ARBA00023125"/>
    </source>
</evidence>
<evidence type="ECO:0000256" key="1">
    <source>
        <dbReference type="ARBA" id="ARBA00009437"/>
    </source>
</evidence>
<dbReference type="CDD" id="cd08479">
    <property type="entry name" value="PBP2_CrgA_like_9"/>
    <property type="match status" value="1"/>
</dbReference>
<feature type="domain" description="HTH lysR-type" evidence="5">
    <location>
        <begin position="5"/>
        <end position="62"/>
    </location>
</feature>
<dbReference type="GO" id="GO:0006351">
    <property type="term" value="P:DNA-templated transcription"/>
    <property type="evidence" value="ECO:0007669"/>
    <property type="project" value="TreeGrafter"/>
</dbReference>
<dbReference type="PROSITE" id="PS50931">
    <property type="entry name" value="HTH_LYSR"/>
    <property type="match status" value="1"/>
</dbReference>
<dbReference type="Pfam" id="PF00126">
    <property type="entry name" value="HTH_1"/>
    <property type="match status" value="1"/>
</dbReference>
<keyword evidence="4" id="KW-0804">Transcription</keyword>
<dbReference type="InterPro" id="IPR005119">
    <property type="entry name" value="LysR_subst-bd"/>
</dbReference>